<sequence>MLMDISWKSQKGSSRKNNNDYVAIGVNDGHFIAVIVDASDKGKTPCHLAEYWAKTLLTNYIRHEHESVVMLLKEIHKTLIPVYLTESASYTLIDVDLKNRSGNVVYVGDCRLGVSNNCNTHWVNAPHTIINTFPDLNDSYANLLTRVLKARRFTPPEQVNFAWKDGEMLLLCTDGYWRPQSDNRGLNHDDVSVLKVRLNDSGFTLTVDSDCNNIFVAQ</sequence>
<reference evidence="1 2" key="1">
    <citation type="submission" date="2017-11" db="EMBL/GenBank/DDBJ databases">
        <title>The genome sequence of Pantoea rodasii DSM 26611.</title>
        <authorList>
            <person name="Gao J."/>
            <person name="Mao X."/>
            <person name="Sun J."/>
        </authorList>
    </citation>
    <scope>NUCLEOTIDE SEQUENCE [LARGE SCALE GENOMIC DNA]</scope>
    <source>
        <strain evidence="1 2">DSM 26611</strain>
    </source>
</reference>
<dbReference type="Proteomes" id="UP000232062">
    <property type="component" value="Unassembled WGS sequence"/>
</dbReference>
<keyword evidence="2" id="KW-1185">Reference proteome</keyword>
<dbReference type="InterPro" id="IPR036457">
    <property type="entry name" value="PPM-type-like_dom_sf"/>
</dbReference>
<evidence type="ECO:0000313" key="1">
    <source>
        <dbReference type="EMBL" id="PJZ07181.1"/>
    </source>
</evidence>
<name>A0A2M9WI10_9GAMM</name>
<dbReference type="Gene3D" id="3.60.40.10">
    <property type="entry name" value="PPM-type phosphatase domain"/>
    <property type="match status" value="1"/>
</dbReference>
<comment type="caution">
    <text evidence="1">The sequence shown here is derived from an EMBL/GenBank/DDBJ whole genome shotgun (WGS) entry which is preliminary data.</text>
</comment>
<proteinExistence type="predicted"/>
<evidence type="ECO:0000313" key="2">
    <source>
        <dbReference type="Proteomes" id="UP000232062"/>
    </source>
</evidence>
<organism evidence="1 2">
    <name type="scientific">Pantoea rodasii</name>
    <dbReference type="NCBI Taxonomy" id="1076549"/>
    <lineage>
        <taxon>Bacteria</taxon>
        <taxon>Pseudomonadati</taxon>
        <taxon>Pseudomonadota</taxon>
        <taxon>Gammaproteobacteria</taxon>
        <taxon>Enterobacterales</taxon>
        <taxon>Erwiniaceae</taxon>
        <taxon>Pantoea</taxon>
    </lineage>
</organism>
<accession>A0A2M9WI10</accession>
<dbReference type="AlphaFoldDB" id="A0A2M9WI10"/>
<gene>
    <name evidence="1" type="ORF">PRCB_00495</name>
</gene>
<protein>
    <submittedName>
        <fullName evidence="1">Uncharacterized protein</fullName>
    </submittedName>
</protein>
<dbReference type="STRING" id="1076549.HA45_20770"/>
<dbReference type="EMBL" id="PIQI01000003">
    <property type="protein sequence ID" value="PJZ07181.1"/>
    <property type="molecule type" value="Genomic_DNA"/>
</dbReference>
<dbReference type="SUPFAM" id="SSF81606">
    <property type="entry name" value="PP2C-like"/>
    <property type="match status" value="1"/>
</dbReference>